<dbReference type="Pfam" id="PF02900">
    <property type="entry name" value="LigB"/>
    <property type="match status" value="1"/>
</dbReference>
<evidence type="ECO:0000259" key="6">
    <source>
        <dbReference type="Pfam" id="PF02900"/>
    </source>
</evidence>
<evidence type="ECO:0000256" key="5">
    <source>
        <dbReference type="ARBA" id="ARBA00023002"/>
    </source>
</evidence>
<keyword evidence="8" id="KW-1185">Reference proteome</keyword>
<comment type="cofactor">
    <cofactor evidence="1">
        <name>Zn(2+)</name>
        <dbReference type="ChEBI" id="CHEBI:29105"/>
    </cofactor>
</comment>
<comment type="similarity">
    <text evidence="2">Belongs to the DODA-type extradiol aromatic ring-opening dioxygenase family.</text>
</comment>
<name>A0ABR9NXB1_9BACT</name>
<keyword evidence="5" id="KW-0560">Oxidoreductase</keyword>
<reference evidence="7 8" key="1">
    <citation type="submission" date="2020-10" db="EMBL/GenBank/DDBJ databases">
        <title>Investigation of anaerobic biodegradation of phenanthrene by a sulfate-dependent Geobacter anodireducens strain PheS2.</title>
        <authorList>
            <person name="Zhang Z."/>
        </authorList>
    </citation>
    <scope>NUCLEOTIDE SEQUENCE [LARGE SCALE GENOMIC DNA]</scope>
    <source>
        <strain evidence="7 8">PheS2</strain>
    </source>
</reference>
<organism evidence="7 8">
    <name type="scientific">Geobacter anodireducens</name>
    <dbReference type="NCBI Taxonomy" id="1340425"/>
    <lineage>
        <taxon>Bacteria</taxon>
        <taxon>Pseudomonadati</taxon>
        <taxon>Thermodesulfobacteriota</taxon>
        <taxon>Desulfuromonadia</taxon>
        <taxon>Geobacterales</taxon>
        <taxon>Geobacteraceae</taxon>
        <taxon>Geobacter</taxon>
    </lineage>
</organism>
<protein>
    <submittedName>
        <fullName evidence="7">4,5-DOPA dioxygenase extradiol</fullName>
    </submittedName>
</protein>
<dbReference type="Proteomes" id="UP000618926">
    <property type="component" value="Unassembled WGS sequence"/>
</dbReference>
<dbReference type="SUPFAM" id="SSF53213">
    <property type="entry name" value="LigB-like"/>
    <property type="match status" value="1"/>
</dbReference>
<proteinExistence type="inferred from homology"/>
<dbReference type="InterPro" id="IPR004183">
    <property type="entry name" value="Xdiol_dOase_suB"/>
</dbReference>
<comment type="caution">
    <text evidence="7">The sequence shown here is derived from an EMBL/GenBank/DDBJ whole genome shotgun (WGS) entry which is preliminary data.</text>
</comment>
<keyword evidence="7" id="KW-0223">Dioxygenase</keyword>
<sequence length="195" mass="21864">MNGSRKAGCSWIRGPELARRVKELLSPIDIELSNEWGLDHGTWTVLRHMFPNADVPVVQLSIDRTKPAEYHFELSKRLVSLREEGVLVVGSGNIVHSLRAYKWGDSAPQPYDWAVRFDKLIRDLILSGDTDKIIGYEKLGEDAMLSVPTPDHFLPLLYILGLRKENEDVSFPVEGYDGGSMSMLAIQIGSKVTND</sequence>
<dbReference type="CDD" id="cd07363">
    <property type="entry name" value="45_DOPA_Dioxygenase"/>
    <property type="match status" value="1"/>
</dbReference>
<keyword evidence="4" id="KW-0862">Zinc</keyword>
<dbReference type="Gene3D" id="3.40.830.10">
    <property type="entry name" value="LigB-like"/>
    <property type="match status" value="1"/>
</dbReference>
<evidence type="ECO:0000256" key="2">
    <source>
        <dbReference type="ARBA" id="ARBA00007581"/>
    </source>
</evidence>
<keyword evidence="3" id="KW-0479">Metal-binding</keyword>
<dbReference type="PANTHER" id="PTHR30096:SF0">
    <property type="entry name" value="4,5-DOPA DIOXYGENASE EXTRADIOL-LIKE PROTEIN"/>
    <property type="match status" value="1"/>
</dbReference>
<dbReference type="EMBL" id="JADBFD010000018">
    <property type="protein sequence ID" value="MBE2888901.1"/>
    <property type="molecule type" value="Genomic_DNA"/>
</dbReference>
<dbReference type="InterPro" id="IPR014436">
    <property type="entry name" value="Extradiol_dOase_DODA"/>
</dbReference>
<dbReference type="RefSeq" id="WP_192905747.1">
    <property type="nucleotide sequence ID" value="NZ_JADBFD010000018.1"/>
</dbReference>
<feature type="domain" description="Extradiol ring-cleavage dioxygenase class III enzyme subunit B" evidence="6">
    <location>
        <begin position="15"/>
        <end position="165"/>
    </location>
</feature>
<dbReference type="GO" id="GO:0051213">
    <property type="term" value="F:dioxygenase activity"/>
    <property type="evidence" value="ECO:0007669"/>
    <property type="project" value="UniProtKB-KW"/>
</dbReference>
<evidence type="ECO:0000256" key="1">
    <source>
        <dbReference type="ARBA" id="ARBA00001947"/>
    </source>
</evidence>
<evidence type="ECO:0000313" key="8">
    <source>
        <dbReference type="Proteomes" id="UP000618926"/>
    </source>
</evidence>
<evidence type="ECO:0000313" key="7">
    <source>
        <dbReference type="EMBL" id="MBE2888901.1"/>
    </source>
</evidence>
<evidence type="ECO:0000256" key="4">
    <source>
        <dbReference type="ARBA" id="ARBA00022833"/>
    </source>
</evidence>
<dbReference type="PANTHER" id="PTHR30096">
    <property type="entry name" value="4,5-DOPA DIOXYGENASE EXTRADIOL-LIKE PROTEIN"/>
    <property type="match status" value="1"/>
</dbReference>
<evidence type="ECO:0000256" key="3">
    <source>
        <dbReference type="ARBA" id="ARBA00022723"/>
    </source>
</evidence>
<accession>A0ABR9NXB1</accession>
<gene>
    <name evidence="7" type="ORF">IIE05_13100</name>
</gene>